<dbReference type="RefSeq" id="WP_378141645.1">
    <property type="nucleotide sequence ID" value="NZ_JBHSEF010000022.1"/>
</dbReference>
<dbReference type="GO" id="GO:0008448">
    <property type="term" value="F:N-acetylglucosamine-6-phosphate deacetylase activity"/>
    <property type="evidence" value="ECO:0007669"/>
    <property type="project" value="UniProtKB-EC"/>
</dbReference>
<dbReference type="Proteomes" id="UP001595733">
    <property type="component" value="Unassembled WGS sequence"/>
</dbReference>
<dbReference type="EC" id="3.5.1.25" evidence="7"/>
<evidence type="ECO:0000256" key="2">
    <source>
        <dbReference type="ARBA" id="ARBA00022723"/>
    </source>
</evidence>
<dbReference type="Pfam" id="PF01979">
    <property type="entry name" value="Amidohydro_1"/>
    <property type="match status" value="1"/>
</dbReference>
<dbReference type="NCBIfam" id="TIGR00221">
    <property type="entry name" value="nagA"/>
    <property type="match status" value="1"/>
</dbReference>
<evidence type="ECO:0000256" key="1">
    <source>
        <dbReference type="ARBA" id="ARBA00010716"/>
    </source>
</evidence>
<evidence type="ECO:0000256" key="5">
    <source>
        <dbReference type="PIRNR" id="PIRNR038994"/>
    </source>
</evidence>
<evidence type="ECO:0000313" key="7">
    <source>
        <dbReference type="EMBL" id="MFC4355238.1"/>
    </source>
</evidence>
<dbReference type="InterPro" id="IPR006680">
    <property type="entry name" value="Amidohydro-rel"/>
</dbReference>
<gene>
    <name evidence="7" type="primary">nagA</name>
    <name evidence="7" type="ORF">ACFO0S_09290</name>
</gene>
<sequence length="371" mass="40041">MKIFKDNAEWIDGTIACENGKIHSITPELLTGEDVIDGQGMLVVPGFVDVHIHGLYGVDTMDDDPEALLKMAAKLPTEGTTAFLATTMTADLVDVERVLKRANEIVGKMQLNGGAELLGIHVEGPFVNPDYAGAQPKEFMVIPTRTLLEKWLSYGVIRQMTVAPERVEAELIELLTSYGVTVSVGHTSAGFEVMGDAVASGVTQMTHLANAMTGLHHREIGALGYAMLSDSIFCELIVDGHHLSREMVQLLYKVLGAERILLVTDAMRAKGLADGSYDLGGQQVAVANKKATLPGGVLAGSIISMIDEVRLMRSIISAPIEHLIQMASVNPARQIGVWNRKGSLTVGKDADFLLVDDELTLYATYCRGVRL</sequence>
<organism evidence="7 8">
    <name type="scientific">Chryseomicrobium palamuruense</name>
    <dbReference type="NCBI Taxonomy" id="682973"/>
    <lineage>
        <taxon>Bacteria</taxon>
        <taxon>Bacillati</taxon>
        <taxon>Bacillota</taxon>
        <taxon>Bacilli</taxon>
        <taxon>Bacillales</taxon>
        <taxon>Caryophanaceae</taxon>
        <taxon>Chryseomicrobium</taxon>
    </lineage>
</organism>
<dbReference type="PIRSF" id="PIRSF038994">
    <property type="entry name" value="NagA"/>
    <property type="match status" value="1"/>
</dbReference>
<feature type="domain" description="Amidohydrolase-related" evidence="6">
    <location>
        <begin position="42"/>
        <end position="357"/>
    </location>
</feature>
<dbReference type="Gene3D" id="3.20.20.140">
    <property type="entry name" value="Metal-dependent hydrolases"/>
    <property type="match status" value="1"/>
</dbReference>
<evidence type="ECO:0000259" key="6">
    <source>
        <dbReference type="Pfam" id="PF01979"/>
    </source>
</evidence>
<evidence type="ECO:0000256" key="3">
    <source>
        <dbReference type="ARBA" id="ARBA00022801"/>
    </source>
</evidence>
<dbReference type="InterPro" id="IPR011059">
    <property type="entry name" value="Metal-dep_hydrolase_composite"/>
</dbReference>
<dbReference type="PANTHER" id="PTHR11113:SF14">
    <property type="entry name" value="N-ACETYLGLUCOSAMINE-6-PHOSPHATE DEACETYLASE"/>
    <property type="match status" value="1"/>
</dbReference>
<evidence type="ECO:0000313" key="8">
    <source>
        <dbReference type="Proteomes" id="UP001595733"/>
    </source>
</evidence>
<dbReference type="InterPro" id="IPR032466">
    <property type="entry name" value="Metal_Hydrolase"/>
</dbReference>
<keyword evidence="8" id="KW-1185">Reference proteome</keyword>
<protein>
    <submittedName>
        <fullName evidence="7">N-acetylglucosamine-6-phosphate deacetylase</fullName>
        <ecNumber evidence="7">3.5.1.25</ecNumber>
    </submittedName>
</protein>
<accession>A0ABV8UV84</accession>
<dbReference type="SUPFAM" id="SSF51338">
    <property type="entry name" value="Composite domain of metallo-dependent hydrolases"/>
    <property type="match status" value="1"/>
</dbReference>
<keyword evidence="4 5" id="KW-0119">Carbohydrate metabolism</keyword>
<name>A0ABV8UV84_9BACL</name>
<comment type="similarity">
    <text evidence="1 5">Belongs to the metallo-dependent hydrolases superfamily. NagA family.</text>
</comment>
<dbReference type="Gene3D" id="2.30.40.10">
    <property type="entry name" value="Urease, subunit C, domain 1"/>
    <property type="match status" value="1"/>
</dbReference>
<evidence type="ECO:0000256" key="4">
    <source>
        <dbReference type="ARBA" id="ARBA00023277"/>
    </source>
</evidence>
<dbReference type="SUPFAM" id="SSF51556">
    <property type="entry name" value="Metallo-dependent hydrolases"/>
    <property type="match status" value="1"/>
</dbReference>
<dbReference type="PANTHER" id="PTHR11113">
    <property type="entry name" value="N-ACETYLGLUCOSAMINE-6-PHOSPHATE DEACETYLASE"/>
    <property type="match status" value="1"/>
</dbReference>
<keyword evidence="3 5" id="KW-0378">Hydrolase</keyword>
<dbReference type="EMBL" id="JBHSEF010000022">
    <property type="protein sequence ID" value="MFC4355238.1"/>
    <property type="molecule type" value="Genomic_DNA"/>
</dbReference>
<dbReference type="InterPro" id="IPR003764">
    <property type="entry name" value="GlcNAc_6-P_deAcase"/>
</dbReference>
<keyword evidence="2" id="KW-0479">Metal-binding</keyword>
<dbReference type="CDD" id="cd00854">
    <property type="entry name" value="NagA"/>
    <property type="match status" value="1"/>
</dbReference>
<reference evidence="8" key="1">
    <citation type="journal article" date="2019" name="Int. J. Syst. Evol. Microbiol.">
        <title>The Global Catalogue of Microorganisms (GCM) 10K type strain sequencing project: providing services to taxonomists for standard genome sequencing and annotation.</title>
        <authorList>
            <consortium name="The Broad Institute Genomics Platform"/>
            <consortium name="The Broad Institute Genome Sequencing Center for Infectious Disease"/>
            <person name="Wu L."/>
            <person name="Ma J."/>
        </authorList>
    </citation>
    <scope>NUCLEOTIDE SEQUENCE [LARGE SCALE GENOMIC DNA]</scope>
    <source>
        <strain evidence="8">CCUG 50353</strain>
    </source>
</reference>
<proteinExistence type="inferred from homology"/>
<comment type="caution">
    <text evidence="7">The sequence shown here is derived from an EMBL/GenBank/DDBJ whole genome shotgun (WGS) entry which is preliminary data.</text>
</comment>